<comment type="caution">
    <text evidence="1">The sequence shown here is derived from an EMBL/GenBank/DDBJ whole genome shotgun (WGS) entry which is preliminary data.</text>
</comment>
<organism evidence="1 2">
    <name type="scientific">Bdellovibrio bacteriovorus</name>
    <dbReference type="NCBI Taxonomy" id="959"/>
    <lineage>
        <taxon>Bacteria</taxon>
        <taxon>Pseudomonadati</taxon>
        <taxon>Bdellovibrionota</taxon>
        <taxon>Bdellovibrionia</taxon>
        <taxon>Bdellovibrionales</taxon>
        <taxon>Pseudobdellovibrionaceae</taxon>
        <taxon>Bdellovibrio</taxon>
    </lineage>
</organism>
<dbReference type="RefSeq" id="WP_063243334.1">
    <property type="nucleotide sequence ID" value="NZ_LUKF01000008.1"/>
</dbReference>
<reference evidence="1 2" key="1">
    <citation type="submission" date="2016-03" db="EMBL/GenBank/DDBJ databases">
        <authorList>
            <person name="Ploux O."/>
        </authorList>
    </citation>
    <scope>NUCLEOTIDE SEQUENCE [LARGE SCALE GENOMIC DNA]</scope>
    <source>
        <strain evidence="1 2">BER2</strain>
    </source>
</reference>
<dbReference type="EMBL" id="LUKF01000008">
    <property type="protein sequence ID" value="KYG67624.1"/>
    <property type="molecule type" value="Genomic_DNA"/>
</dbReference>
<name>A0A150WTK1_BDEBC</name>
<dbReference type="AlphaFoldDB" id="A0A150WTK1"/>
<evidence type="ECO:0000313" key="1">
    <source>
        <dbReference type="EMBL" id="KYG67624.1"/>
    </source>
</evidence>
<sequence length="218" mass="25032">MDSLVRSVAELKEMAGYKGNLAKFKSSKELVLCCRKFGVIADIKDPSDICKSSFDDYYTHLCALAKKYLFEHRDLKFWSKFATSHDNRKVHKIFHEFGVARGSGIFSEEPDDKYDPTESNTTKITLEELYDVYQIKYNFDGSFLSFKKQIQKAYGSYAEFCLAKGLDINTTKWESDETAIRVARKLGSVDAVKEKCPSLLKYLEDKKLLREAFQESVA</sequence>
<proteinExistence type="predicted"/>
<evidence type="ECO:0000313" key="2">
    <source>
        <dbReference type="Proteomes" id="UP000075391"/>
    </source>
</evidence>
<accession>A0A150WTK1</accession>
<gene>
    <name evidence="1" type="ORF">AZI85_17240</name>
</gene>
<protein>
    <submittedName>
        <fullName evidence="1">Uncharacterized protein</fullName>
    </submittedName>
</protein>
<dbReference type="Proteomes" id="UP000075391">
    <property type="component" value="Unassembled WGS sequence"/>
</dbReference>